<dbReference type="Gene3D" id="1.10.260.40">
    <property type="entry name" value="lambda repressor-like DNA-binding domains"/>
    <property type="match status" value="1"/>
</dbReference>
<dbReference type="GO" id="GO:0003677">
    <property type="term" value="F:DNA binding"/>
    <property type="evidence" value="ECO:0007669"/>
    <property type="project" value="InterPro"/>
</dbReference>
<sequence length="77" mass="8112">MTPEQFKMAKSALGLSNPELAEIAGLHRNTLNKVDKGEGKSSTIQHLRLALEAQGVQFLDSGEVAAGPGVAVKIRGE</sequence>
<comment type="caution">
    <text evidence="1">The sequence shown here is derived from an EMBL/GenBank/DDBJ whole genome shotgun (WGS) entry which is preliminary data.</text>
</comment>
<dbReference type="EMBL" id="LAZR01001178">
    <property type="protein sequence ID" value="KKN49207.1"/>
    <property type="molecule type" value="Genomic_DNA"/>
</dbReference>
<evidence type="ECO:0000313" key="1">
    <source>
        <dbReference type="EMBL" id="KKN49207.1"/>
    </source>
</evidence>
<accession>A0A0F9RHI7</accession>
<dbReference type="AlphaFoldDB" id="A0A0F9RHI7"/>
<proteinExistence type="predicted"/>
<organism evidence="1">
    <name type="scientific">marine sediment metagenome</name>
    <dbReference type="NCBI Taxonomy" id="412755"/>
    <lineage>
        <taxon>unclassified sequences</taxon>
        <taxon>metagenomes</taxon>
        <taxon>ecological metagenomes</taxon>
    </lineage>
</organism>
<dbReference type="SUPFAM" id="SSF47413">
    <property type="entry name" value="lambda repressor-like DNA-binding domains"/>
    <property type="match status" value="1"/>
</dbReference>
<gene>
    <name evidence="1" type="ORF">LCGC14_0645040</name>
</gene>
<dbReference type="InterPro" id="IPR010982">
    <property type="entry name" value="Lambda_DNA-bd_dom_sf"/>
</dbReference>
<name>A0A0F9RHI7_9ZZZZ</name>
<protein>
    <recommendedName>
        <fullName evidence="2">HTH cro/C1-type domain-containing protein</fullName>
    </recommendedName>
</protein>
<evidence type="ECO:0008006" key="2">
    <source>
        <dbReference type="Google" id="ProtNLM"/>
    </source>
</evidence>
<reference evidence="1" key="1">
    <citation type="journal article" date="2015" name="Nature">
        <title>Complex archaea that bridge the gap between prokaryotes and eukaryotes.</title>
        <authorList>
            <person name="Spang A."/>
            <person name="Saw J.H."/>
            <person name="Jorgensen S.L."/>
            <person name="Zaremba-Niedzwiedzka K."/>
            <person name="Martijn J."/>
            <person name="Lind A.E."/>
            <person name="van Eijk R."/>
            <person name="Schleper C."/>
            <person name="Guy L."/>
            <person name="Ettema T.J."/>
        </authorList>
    </citation>
    <scope>NUCLEOTIDE SEQUENCE</scope>
</reference>